<dbReference type="Gene3D" id="3.10.100.10">
    <property type="entry name" value="Mannose-Binding Protein A, subunit A"/>
    <property type="match status" value="1"/>
</dbReference>
<evidence type="ECO:0000313" key="3">
    <source>
        <dbReference type="Proteomes" id="UP000694844"/>
    </source>
</evidence>
<dbReference type="InterPro" id="IPR016186">
    <property type="entry name" value="C-type_lectin-like/link_sf"/>
</dbReference>
<evidence type="ECO:0000256" key="1">
    <source>
        <dbReference type="SAM" id="SignalP"/>
    </source>
</evidence>
<dbReference type="CDD" id="cd00037">
    <property type="entry name" value="CLECT"/>
    <property type="match status" value="1"/>
</dbReference>
<protein>
    <submittedName>
        <fullName evidence="4">Lectin BRA-3-like</fullName>
    </submittedName>
</protein>
<dbReference type="PROSITE" id="PS50041">
    <property type="entry name" value="C_TYPE_LECTIN_2"/>
    <property type="match status" value="1"/>
</dbReference>
<dbReference type="InterPro" id="IPR016187">
    <property type="entry name" value="CTDL_fold"/>
</dbReference>
<reference evidence="4" key="1">
    <citation type="submission" date="2025-08" db="UniProtKB">
        <authorList>
            <consortium name="RefSeq"/>
        </authorList>
    </citation>
    <scope>IDENTIFICATION</scope>
    <source>
        <tissue evidence="4">Whole sample</tissue>
    </source>
</reference>
<dbReference type="PROSITE" id="PS51257">
    <property type="entry name" value="PROKAR_LIPOPROTEIN"/>
    <property type="match status" value="1"/>
</dbReference>
<sequence length="155" mass="17818">MTRVIGYIVLFLLHTAFSCSPGWTQFDNSCYHVSTEHESWMDGMRMCQMHGGYLAHVESQSEDDFLKQLMKQNGIDEAWLGGSDWTMEGTWVWEPDGHMFLYSNFAQGRPNNYQGENCLSKEHGHSYKWDDDDCDSHRSYFCEKPAVGNVNGIIG</sequence>
<dbReference type="InterPro" id="IPR001304">
    <property type="entry name" value="C-type_lectin-like"/>
</dbReference>
<dbReference type="Proteomes" id="UP000694844">
    <property type="component" value="Chromosome 4"/>
</dbReference>
<proteinExistence type="predicted"/>
<feature type="chain" id="PRO_5034982247" evidence="1">
    <location>
        <begin position="19"/>
        <end position="155"/>
    </location>
</feature>
<dbReference type="InterPro" id="IPR050111">
    <property type="entry name" value="C-type_lectin/snaclec_domain"/>
</dbReference>
<organism evidence="3 4">
    <name type="scientific">Crassostrea virginica</name>
    <name type="common">Eastern oyster</name>
    <dbReference type="NCBI Taxonomy" id="6565"/>
    <lineage>
        <taxon>Eukaryota</taxon>
        <taxon>Metazoa</taxon>
        <taxon>Spiralia</taxon>
        <taxon>Lophotrochozoa</taxon>
        <taxon>Mollusca</taxon>
        <taxon>Bivalvia</taxon>
        <taxon>Autobranchia</taxon>
        <taxon>Pteriomorphia</taxon>
        <taxon>Ostreida</taxon>
        <taxon>Ostreoidea</taxon>
        <taxon>Ostreidae</taxon>
        <taxon>Crassostrea</taxon>
    </lineage>
</organism>
<accession>A0A8B8E323</accession>
<dbReference type="PANTHER" id="PTHR22803">
    <property type="entry name" value="MANNOSE, PHOSPHOLIPASE, LECTIN RECEPTOR RELATED"/>
    <property type="match status" value="1"/>
</dbReference>
<dbReference type="Pfam" id="PF00059">
    <property type="entry name" value="Lectin_C"/>
    <property type="match status" value="1"/>
</dbReference>
<gene>
    <name evidence="4" type="primary">LOC111130752</name>
</gene>
<name>A0A8B8E323_CRAVI</name>
<dbReference type="AlphaFoldDB" id="A0A8B8E323"/>
<feature type="signal peptide" evidence="1">
    <location>
        <begin position="1"/>
        <end position="18"/>
    </location>
</feature>
<keyword evidence="1" id="KW-0732">Signal</keyword>
<dbReference type="KEGG" id="cvn:111130752"/>
<dbReference type="RefSeq" id="XP_022333686.1">
    <property type="nucleotide sequence ID" value="XM_022477978.1"/>
</dbReference>
<keyword evidence="3" id="KW-1185">Reference proteome</keyword>
<dbReference type="OrthoDB" id="6130370at2759"/>
<evidence type="ECO:0000259" key="2">
    <source>
        <dbReference type="PROSITE" id="PS50041"/>
    </source>
</evidence>
<dbReference type="SUPFAM" id="SSF56436">
    <property type="entry name" value="C-type lectin-like"/>
    <property type="match status" value="1"/>
</dbReference>
<evidence type="ECO:0000313" key="4">
    <source>
        <dbReference type="RefSeq" id="XP_022333686.1"/>
    </source>
</evidence>
<feature type="domain" description="C-type lectin" evidence="2">
    <location>
        <begin position="26"/>
        <end position="143"/>
    </location>
</feature>
<dbReference type="SMART" id="SM00034">
    <property type="entry name" value="CLECT"/>
    <property type="match status" value="1"/>
</dbReference>
<dbReference type="GeneID" id="111130752"/>